<dbReference type="GO" id="GO:0004553">
    <property type="term" value="F:hydrolase activity, hydrolyzing O-glycosyl compounds"/>
    <property type="evidence" value="ECO:0007669"/>
    <property type="project" value="InterPro"/>
</dbReference>
<name>G7E2I4_MIXOS</name>
<sequence>MAFQANKAYRRRSKADTDNETTENYTMMQAFDWHSPKGLWKQLESQVDMLADMGITAFWLPPPTKGSSPEDVGYGIYDLWDLGEFDQKGSVATKYGTKEELQSLIAKAKDAGIVCYCDAVLNHRLGGDETEKFLVKEVDQQDRTKDISGKYDIEGWTGFNFAGRSGKHSELKLKSYHFSGVDFDNATGKKGVFRIMGDGKTWAKDVSNEQGNFDYLMGADLDESHPEVREDTFNWGCWIIDEFGFAGFRFDAVKHISQAYIRDFIKEVRKRTGKPDLFAVGELWEDNTPYLNKYLADQGQQFSLFDTPLHYNFKQADDQGSNFDIRKVFDDSLCSTNPTDAVTLVDNHDTQKGQSLQSWIGGPFKPISYALILLREAGYPCVFAGDLFGIKTDEEGAAAEPASGLASFIRARKLFAFGEQRDYWDHANCVGWVRVGDKDHDGCAVIVSNGDEGEKHMQTSGQKGEEWTDVLGWHQGTVTIGDDGWGDFHCPASSVSIWTKKDARGRDTFK</sequence>
<dbReference type="InParanoid" id="G7E2I4"/>
<evidence type="ECO:0000256" key="4">
    <source>
        <dbReference type="ARBA" id="ARBA00022801"/>
    </source>
</evidence>
<feature type="domain" description="Glycosyl hydrolase family 13 catalytic" evidence="8">
    <location>
        <begin position="25"/>
        <end position="425"/>
    </location>
</feature>
<dbReference type="SUPFAM" id="SSF51011">
    <property type="entry name" value="Glycosyl hydrolase domain"/>
    <property type="match status" value="1"/>
</dbReference>
<dbReference type="Gene3D" id="2.60.40.1180">
    <property type="entry name" value="Golgi alpha-mannosidase II"/>
    <property type="match status" value="1"/>
</dbReference>
<feature type="region of interest" description="Disordered" evidence="7">
    <location>
        <begin position="1"/>
        <end position="21"/>
    </location>
</feature>
<dbReference type="eggNOG" id="KOG0471">
    <property type="taxonomic scope" value="Eukaryota"/>
</dbReference>
<reference evidence="9 10" key="1">
    <citation type="journal article" date="2011" name="J. Gen. Appl. Microbiol.">
        <title>Draft genome sequencing of the enigmatic basidiomycete Mixia osmundae.</title>
        <authorList>
            <person name="Nishida H."/>
            <person name="Nagatsuka Y."/>
            <person name="Sugiyama J."/>
        </authorList>
    </citation>
    <scope>NUCLEOTIDE SEQUENCE [LARGE SCALE GENOMIC DNA]</scope>
    <source>
        <strain evidence="10">CBS 9802 / IAM 14324 / JCM 22182 / KY 12970</strain>
    </source>
</reference>
<dbReference type="FunCoup" id="G7E2I4">
    <property type="interactions" value="103"/>
</dbReference>
<gene>
    <name evidence="9" type="primary">Mo03719</name>
    <name evidence="9" type="ORF">E5Q_03719</name>
</gene>
<dbReference type="PANTHER" id="PTHR43447">
    <property type="entry name" value="ALPHA-AMYLASE"/>
    <property type="match status" value="1"/>
</dbReference>
<evidence type="ECO:0000256" key="7">
    <source>
        <dbReference type="SAM" id="MobiDB-lite"/>
    </source>
</evidence>
<evidence type="ECO:0000256" key="5">
    <source>
        <dbReference type="ARBA" id="ARBA00023277"/>
    </source>
</evidence>
<dbReference type="OMA" id="CVVIMSN"/>
<comment type="caution">
    <text evidence="9">The sequence shown here is derived from an EMBL/GenBank/DDBJ whole genome shotgun (WGS) entry which is preliminary data.</text>
</comment>
<comment type="cofactor">
    <cofactor evidence="1">
        <name>Ca(2+)</name>
        <dbReference type="ChEBI" id="CHEBI:29108"/>
    </cofactor>
</comment>
<dbReference type="SUPFAM" id="SSF51445">
    <property type="entry name" value="(Trans)glycosidases"/>
    <property type="match status" value="1"/>
</dbReference>
<evidence type="ECO:0000256" key="1">
    <source>
        <dbReference type="ARBA" id="ARBA00001913"/>
    </source>
</evidence>
<dbReference type="HOGENOM" id="CLU_024572_2_0_1"/>
<accession>G7E2I4</accession>
<dbReference type="Gene3D" id="3.20.20.80">
    <property type="entry name" value="Glycosidases"/>
    <property type="match status" value="1"/>
</dbReference>
<keyword evidence="6" id="KW-0326">Glycosidase</keyword>
<dbReference type="EMBL" id="BABT02000110">
    <property type="protein sequence ID" value="GAA97044.1"/>
    <property type="molecule type" value="Genomic_DNA"/>
</dbReference>
<keyword evidence="4" id="KW-0378">Hydrolase</keyword>
<dbReference type="GO" id="GO:0005509">
    <property type="term" value="F:calcium ion binding"/>
    <property type="evidence" value="ECO:0007669"/>
    <property type="project" value="InterPro"/>
</dbReference>
<dbReference type="STRING" id="764103.G7E2I4"/>
<reference evidence="9 10" key="2">
    <citation type="journal article" date="2012" name="Open Biol.">
        <title>Characteristics of nucleosomes and linker DNA regions on the genome of the basidiomycete Mixia osmundae revealed by mono- and dinucleosome mapping.</title>
        <authorList>
            <person name="Nishida H."/>
            <person name="Kondo S."/>
            <person name="Matsumoto T."/>
            <person name="Suzuki Y."/>
            <person name="Yoshikawa H."/>
            <person name="Taylor T.D."/>
            <person name="Sugiyama J."/>
        </authorList>
    </citation>
    <scope>NUCLEOTIDE SEQUENCE [LARGE SCALE GENOMIC DNA]</scope>
    <source>
        <strain evidence="10">CBS 9802 / IAM 14324 / JCM 22182 / KY 12970</strain>
    </source>
</reference>
<dbReference type="SMART" id="SM00642">
    <property type="entry name" value="Aamy"/>
    <property type="match status" value="1"/>
</dbReference>
<comment type="similarity">
    <text evidence="2">Belongs to the glycosyl hydrolase 13 family.</text>
</comment>
<evidence type="ECO:0000256" key="3">
    <source>
        <dbReference type="ARBA" id="ARBA00022723"/>
    </source>
</evidence>
<dbReference type="AlphaFoldDB" id="G7E2I4"/>
<dbReference type="CDD" id="cd11318">
    <property type="entry name" value="AmyAc_bac_fung_AmyA"/>
    <property type="match status" value="1"/>
</dbReference>
<proteinExistence type="inferred from homology"/>
<dbReference type="OrthoDB" id="550577at2759"/>
<evidence type="ECO:0000259" key="8">
    <source>
        <dbReference type="SMART" id="SM00642"/>
    </source>
</evidence>
<keyword evidence="5" id="KW-0119">Carbohydrate metabolism</keyword>
<dbReference type="InterPro" id="IPR013776">
    <property type="entry name" value="A-amylase_thermo"/>
</dbReference>
<evidence type="ECO:0000256" key="2">
    <source>
        <dbReference type="ARBA" id="ARBA00008061"/>
    </source>
</evidence>
<dbReference type="Proteomes" id="UP000009131">
    <property type="component" value="Unassembled WGS sequence"/>
</dbReference>
<dbReference type="InterPro" id="IPR017853">
    <property type="entry name" value="GH"/>
</dbReference>
<evidence type="ECO:0000313" key="10">
    <source>
        <dbReference type="Proteomes" id="UP000009131"/>
    </source>
</evidence>
<dbReference type="Gene3D" id="2.40.30.140">
    <property type="match status" value="1"/>
</dbReference>
<dbReference type="Pfam" id="PF00128">
    <property type="entry name" value="Alpha-amylase"/>
    <property type="match status" value="1"/>
</dbReference>
<dbReference type="NCBIfam" id="NF006968">
    <property type="entry name" value="PRK09441.1-1"/>
    <property type="match status" value="1"/>
</dbReference>
<evidence type="ECO:0000256" key="6">
    <source>
        <dbReference type="ARBA" id="ARBA00023295"/>
    </source>
</evidence>
<evidence type="ECO:0000313" key="9">
    <source>
        <dbReference type="EMBL" id="GAA97044.1"/>
    </source>
</evidence>
<dbReference type="InterPro" id="IPR013780">
    <property type="entry name" value="Glyco_hydro_b"/>
</dbReference>
<dbReference type="PIRSF" id="PIRSF001021">
    <property type="entry name" value="Alph-amls_thrmst"/>
    <property type="match status" value="1"/>
</dbReference>
<dbReference type="NCBIfam" id="NF006969">
    <property type="entry name" value="PRK09441.1-2"/>
    <property type="match status" value="1"/>
</dbReference>
<keyword evidence="3" id="KW-0479">Metal-binding</keyword>
<protein>
    <recommendedName>
        <fullName evidence="8">Glycosyl hydrolase family 13 catalytic domain-containing protein</fullName>
    </recommendedName>
</protein>
<dbReference type="RefSeq" id="XP_014565480.1">
    <property type="nucleotide sequence ID" value="XM_014709994.1"/>
</dbReference>
<keyword evidence="10" id="KW-1185">Reference proteome</keyword>
<dbReference type="GO" id="GO:0005975">
    <property type="term" value="P:carbohydrate metabolic process"/>
    <property type="evidence" value="ECO:0007669"/>
    <property type="project" value="InterPro"/>
</dbReference>
<organism evidence="9 10">
    <name type="scientific">Mixia osmundae (strain CBS 9802 / IAM 14324 / JCM 22182 / KY 12970)</name>
    <dbReference type="NCBI Taxonomy" id="764103"/>
    <lineage>
        <taxon>Eukaryota</taxon>
        <taxon>Fungi</taxon>
        <taxon>Dikarya</taxon>
        <taxon>Basidiomycota</taxon>
        <taxon>Pucciniomycotina</taxon>
        <taxon>Mixiomycetes</taxon>
        <taxon>Mixiales</taxon>
        <taxon>Mixiaceae</taxon>
        <taxon>Mixia</taxon>
    </lineage>
</organism>
<dbReference type="InterPro" id="IPR006047">
    <property type="entry name" value="GH13_cat_dom"/>
</dbReference>